<protein>
    <recommendedName>
        <fullName evidence="3">Probable oxidoreductase</fullName>
    </recommendedName>
</protein>
<evidence type="ECO:0000256" key="1">
    <source>
        <dbReference type="ARBA" id="ARBA00006484"/>
    </source>
</evidence>
<dbReference type="InterPro" id="IPR036291">
    <property type="entry name" value="NAD(P)-bd_dom_sf"/>
</dbReference>
<accession>D0L8Z8</accession>
<dbReference type="FunFam" id="3.40.50.720:FF:000594">
    <property type="entry name" value="Short-chain oxidoreductase"/>
    <property type="match status" value="1"/>
</dbReference>
<dbReference type="eggNOG" id="COG1028">
    <property type="taxonomic scope" value="Bacteria"/>
</dbReference>
<sequence length="335" mass="35299">MTVIPQRPMGSGFTAESTSEDVMSGVDLHGRTALVTGGYSGLGRQTTMSLAAAGANVIVPARRLDVAMAALGAVPRTTVIGGIDLEDLGSVERTAESVAQLTNRLDILVTAAGVMATPHRLVGPGWDHQLTVNHLAHFALVNHLYPLLAEAAGEHTARVVVYSSAGHHLSDIRWSDPHLRTGYDKWISYGQSKTANALFALHLDALAKTSGVRAFSLHPGKILTGLQRHLDVAEQVEKGWIDDAGRVVDPGFKSPAQGAATALWAATSPLLDGCGGLYLENCNIANVTASGGTVDDGGVAPHAMNSDAAERLWQMSTTMTARHGRVSEAGRQRPR</sequence>
<dbReference type="Pfam" id="PF00106">
    <property type="entry name" value="adh_short"/>
    <property type="match status" value="1"/>
</dbReference>
<dbReference type="EMBL" id="CP001802">
    <property type="protein sequence ID" value="ACY21989.1"/>
    <property type="molecule type" value="Genomic_DNA"/>
</dbReference>
<keyword evidence="5" id="KW-1185">Reference proteome</keyword>
<dbReference type="InterPro" id="IPR002347">
    <property type="entry name" value="SDR_fam"/>
</dbReference>
<gene>
    <name evidence="4" type="ordered locus">Gbro_2771</name>
</gene>
<evidence type="ECO:0000256" key="2">
    <source>
        <dbReference type="ARBA" id="ARBA00023002"/>
    </source>
</evidence>
<dbReference type="PRINTS" id="PR00081">
    <property type="entry name" value="GDHRDH"/>
</dbReference>
<dbReference type="Gene3D" id="3.40.50.720">
    <property type="entry name" value="NAD(P)-binding Rossmann-like Domain"/>
    <property type="match status" value="1"/>
</dbReference>
<evidence type="ECO:0000313" key="4">
    <source>
        <dbReference type="EMBL" id="ACY21989.1"/>
    </source>
</evidence>
<dbReference type="HOGENOM" id="CLU_010194_44_0_11"/>
<keyword evidence="2" id="KW-0560">Oxidoreductase</keyword>
<dbReference type="STRING" id="526226.Gbro_2771"/>
<comment type="similarity">
    <text evidence="1">Belongs to the short-chain dehydrogenases/reductases (SDR) family.</text>
</comment>
<organism evidence="4 5">
    <name type="scientific">Gordonia bronchialis (strain ATCC 25592 / DSM 43247 / BCRC 13721 / JCM 3198 / KCTC 3076 / NBRC 16047 / NCTC 10667)</name>
    <name type="common">Rhodococcus bronchialis</name>
    <dbReference type="NCBI Taxonomy" id="526226"/>
    <lineage>
        <taxon>Bacteria</taxon>
        <taxon>Bacillati</taxon>
        <taxon>Actinomycetota</taxon>
        <taxon>Actinomycetes</taxon>
        <taxon>Mycobacteriales</taxon>
        <taxon>Gordoniaceae</taxon>
        <taxon>Gordonia</taxon>
    </lineage>
</organism>
<name>D0L8Z8_GORB4</name>
<reference evidence="5" key="1">
    <citation type="submission" date="2009-10" db="EMBL/GenBank/DDBJ databases">
        <title>The complete chromosome of Gordonia bronchialis DSM 43247.</title>
        <authorList>
            <consortium name="US DOE Joint Genome Institute (JGI-PGF)"/>
            <person name="Lucas S."/>
            <person name="Copeland A."/>
            <person name="Lapidus A."/>
            <person name="Glavina del Rio T."/>
            <person name="Dalin E."/>
            <person name="Tice H."/>
            <person name="Bruce D."/>
            <person name="Goodwin L."/>
            <person name="Pitluck S."/>
            <person name="Kyrpides N."/>
            <person name="Mavromatis K."/>
            <person name="Ivanova N."/>
            <person name="Ovchinnikova G."/>
            <person name="Saunders E."/>
            <person name="Brettin T."/>
            <person name="Detter J.C."/>
            <person name="Han C."/>
            <person name="Larimer F."/>
            <person name="Land M."/>
            <person name="Hauser L."/>
            <person name="Markowitz V."/>
            <person name="Cheng J.-F."/>
            <person name="Hugenholtz P."/>
            <person name="Woyke T."/>
            <person name="Wu D."/>
            <person name="Jando M."/>
            <person name="Schneider S."/>
            <person name="Goeker M."/>
            <person name="Klenk H.-P."/>
            <person name="Eisen J.A."/>
        </authorList>
    </citation>
    <scope>NUCLEOTIDE SEQUENCE [LARGE SCALE GENOMIC DNA]</scope>
    <source>
        <strain evidence="5">ATCC 25592 / DSM 43247 / BCRC 13721 / JCM 3198 / KCTC 3076 / NBRC 16047 / NCTC 10667</strain>
    </source>
</reference>
<dbReference type="AlphaFoldDB" id="D0L8Z8"/>
<dbReference type="PANTHER" id="PTHR24320">
    <property type="entry name" value="RETINOL DEHYDROGENASE"/>
    <property type="match status" value="1"/>
</dbReference>
<evidence type="ECO:0000256" key="3">
    <source>
        <dbReference type="ARBA" id="ARBA00071493"/>
    </source>
</evidence>
<dbReference type="OrthoDB" id="4449798at2"/>
<dbReference type="NCBIfam" id="NF004845">
    <property type="entry name" value="PRK06196.1"/>
    <property type="match status" value="1"/>
</dbReference>
<dbReference type="SUPFAM" id="SSF51735">
    <property type="entry name" value="NAD(P)-binding Rossmann-fold domains"/>
    <property type="match status" value="1"/>
</dbReference>
<dbReference type="PANTHER" id="PTHR24320:SF148">
    <property type="entry name" value="NAD(P)-BINDING ROSSMANN-FOLD SUPERFAMILY PROTEIN"/>
    <property type="match status" value="1"/>
</dbReference>
<proteinExistence type="inferred from homology"/>
<evidence type="ECO:0000313" key="5">
    <source>
        <dbReference type="Proteomes" id="UP000001219"/>
    </source>
</evidence>
<dbReference type="GO" id="GO:0016491">
    <property type="term" value="F:oxidoreductase activity"/>
    <property type="evidence" value="ECO:0007669"/>
    <property type="project" value="UniProtKB-KW"/>
</dbReference>
<reference evidence="4 5" key="2">
    <citation type="journal article" date="2010" name="Stand. Genomic Sci.">
        <title>Complete genome sequence of Gordonia bronchialis type strain (3410).</title>
        <authorList>
            <person name="Ivanova N."/>
            <person name="Sikorski J."/>
            <person name="Jando M."/>
            <person name="Lapidus A."/>
            <person name="Nolan M."/>
            <person name="Lucas S."/>
            <person name="Del Rio T.G."/>
            <person name="Tice H."/>
            <person name="Copeland A."/>
            <person name="Cheng J.F."/>
            <person name="Chen F."/>
            <person name="Bruce D."/>
            <person name="Goodwin L."/>
            <person name="Pitluck S."/>
            <person name="Mavromatis K."/>
            <person name="Ovchinnikova G."/>
            <person name="Pati A."/>
            <person name="Chen A."/>
            <person name="Palaniappan K."/>
            <person name="Land M."/>
            <person name="Hauser L."/>
            <person name="Chang Y.J."/>
            <person name="Jeffries C.D."/>
            <person name="Chain P."/>
            <person name="Saunders E."/>
            <person name="Han C."/>
            <person name="Detter J.C."/>
            <person name="Brettin T."/>
            <person name="Rohde M."/>
            <person name="Goker M."/>
            <person name="Bristow J."/>
            <person name="Eisen J.A."/>
            <person name="Markowitz V."/>
            <person name="Hugenholtz P."/>
            <person name="Klenk H.P."/>
            <person name="Kyrpides N.C."/>
        </authorList>
    </citation>
    <scope>NUCLEOTIDE SEQUENCE [LARGE SCALE GENOMIC DNA]</scope>
    <source>
        <strain evidence="5">ATCC 25592 / DSM 43247 / BCRC 13721 / JCM 3198 / KCTC 3076 / NBRC 16047 / NCTC 10667</strain>
    </source>
</reference>
<dbReference type="KEGG" id="gbr:Gbro_2771"/>
<dbReference type="Proteomes" id="UP000001219">
    <property type="component" value="Chromosome"/>
</dbReference>
<dbReference type="RefSeq" id="WP_012834511.1">
    <property type="nucleotide sequence ID" value="NC_013441.1"/>
</dbReference>